<dbReference type="Pfam" id="PF00491">
    <property type="entry name" value="Arginase"/>
    <property type="match status" value="1"/>
</dbReference>
<comment type="caution">
    <text evidence="6">The sequence shown here is derived from an EMBL/GenBank/DDBJ whole genome shotgun (WGS) entry which is preliminary data.</text>
</comment>
<keyword evidence="3" id="KW-0369">Histidine metabolism</keyword>
<sequence>MQLANSHTLEHFVQTRAGEIHLGQRMHTPSNQCPDLQQALSQALDSGVRFALIGINEDHGPRANLGRGGADQAWQAALTQLANLQSNQFLDGSEIMVLGSIDAMSLPAQASTEQLRLAVAELDRRVTRAVQPVIEAGITPIVIGGGHNNALPLLQASSQALGRAVNSVNFDPHSDFRPLEGRHSGNGFSYAAEKGYLDQYHVVGLHESKNSQASLEQLSAHNAKFYSYQSIWQRREQSLEAALEQVEACLAQSAPLALEVDLDVINGMPSSASTIASIPLNDVLYGISRLARQPDVAYLHLAEGAPACAPEGLQAGLRSVGQALAELILAFVRSRNMTCGE</sequence>
<proteinExistence type="inferred from homology"/>
<evidence type="ECO:0000256" key="2">
    <source>
        <dbReference type="ARBA" id="ARBA00022801"/>
    </source>
</evidence>
<dbReference type="CDD" id="cd09988">
    <property type="entry name" value="Formimidoylglutamase"/>
    <property type="match status" value="1"/>
</dbReference>
<comment type="similarity">
    <text evidence="5">Belongs to the arginase family.</text>
</comment>
<reference evidence="6" key="1">
    <citation type="journal article" date="2014" name="Int. J. Syst. Evol. Microbiol.">
        <title>Complete genome sequence of Corynebacterium casei LMG S-19264T (=DSM 44701T), isolated from a smear-ripened cheese.</title>
        <authorList>
            <consortium name="US DOE Joint Genome Institute (JGI-PGF)"/>
            <person name="Walter F."/>
            <person name="Albersmeier A."/>
            <person name="Kalinowski J."/>
            <person name="Ruckert C."/>
        </authorList>
    </citation>
    <scope>NUCLEOTIDE SEQUENCE</scope>
    <source>
        <strain evidence="6">NBRC 101628</strain>
    </source>
</reference>
<dbReference type="GO" id="GO:0046872">
    <property type="term" value="F:metal ion binding"/>
    <property type="evidence" value="ECO:0007669"/>
    <property type="project" value="UniProtKB-KW"/>
</dbReference>
<dbReference type="PANTHER" id="PTHR11358">
    <property type="entry name" value="ARGINASE/AGMATINASE"/>
    <property type="match status" value="1"/>
</dbReference>
<dbReference type="GO" id="GO:0006547">
    <property type="term" value="P:L-histidine metabolic process"/>
    <property type="evidence" value="ECO:0007669"/>
    <property type="project" value="UniProtKB-KW"/>
</dbReference>
<dbReference type="Gene3D" id="3.40.800.10">
    <property type="entry name" value="Ureohydrolase domain"/>
    <property type="match status" value="1"/>
</dbReference>
<evidence type="ECO:0000313" key="7">
    <source>
        <dbReference type="Proteomes" id="UP001161422"/>
    </source>
</evidence>
<dbReference type="InterPro" id="IPR006035">
    <property type="entry name" value="Ureohydrolase"/>
</dbReference>
<gene>
    <name evidence="6" type="primary">hutG</name>
    <name evidence="6" type="ORF">GCM10007895_27400</name>
</gene>
<keyword evidence="2" id="KW-0378">Hydrolase</keyword>
<evidence type="ECO:0000256" key="4">
    <source>
        <dbReference type="ARBA" id="ARBA00023211"/>
    </source>
</evidence>
<protein>
    <submittedName>
        <fullName evidence="6">Formimidoylglutamase HutG</fullName>
    </submittedName>
</protein>
<evidence type="ECO:0000256" key="1">
    <source>
        <dbReference type="ARBA" id="ARBA00022723"/>
    </source>
</evidence>
<name>A0AA37RYB5_9GAMM</name>
<dbReference type="Proteomes" id="UP001161422">
    <property type="component" value="Unassembled WGS sequence"/>
</dbReference>
<evidence type="ECO:0000313" key="6">
    <source>
        <dbReference type="EMBL" id="GLP97433.1"/>
    </source>
</evidence>
<keyword evidence="1" id="KW-0479">Metal-binding</keyword>
<dbReference type="InterPro" id="IPR023696">
    <property type="entry name" value="Ureohydrolase_dom_sf"/>
</dbReference>
<keyword evidence="4" id="KW-0464">Manganese</keyword>
<organism evidence="6 7">
    <name type="scientific">Paraferrimonas sedimenticola</name>
    <dbReference type="NCBI Taxonomy" id="375674"/>
    <lineage>
        <taxon>Bacteria</taxon>
        <taxon>Pseudomonadati</taxon>
        <taxon>Pseudomonadota</taxon>
        <taxon>Gammaproteobacteria</taxon>
        <taxon>Alteromonadales</taxon>
        <taxon>Ferrimonadaceae</taxon>
        <taxon>Paraferrimonas</taxon>
    </lineage>
</organism>
<dbReference type="GO" id="GO:0008783">
    <property type="term" value="F:agmatinase activity"/>
    <property type="evidence" value="ECO:0007669"/>
    <property type="project" value="TreeGrafter"/>
</dbReference>
<dbReference type="GO" id="GO:0033389">
    <property type="term" value="P:putrescine biosynthetic process from arginine, via agmatine"/>
    <property type="evidence" value="ECO:0007669"/>
    <property type="project" value="TreeGrafter"/>
</dbReference>
<reference evidence="6" key="2">
    <citation type="submission" date="2023-01" db="EMBL/GenBank/DDBJ databases">
        <title>Draft genome sequence of Paraferrimonas sedimenticola strain NBRC 101628.</title>
        <authorList>
            <person name="Sun Q."/>
            <person name="Mori K."/>
        </authorList>
    </citation>
    <scope>NUCLEOTIDE SEQUENCE</scope>
    <source>
        <strain evidence="6">NBRC 101628</strain>
    </source>
</reference>
<evidence type="ECO:0000256" key="3">
    <source>
        <dbReference type="ARBA" id="ARBA00022808"/>
    </source>
</evidence>
<evidence type="ECO:0000256" key="5">
    <source>
        <dbReference type="PROSITE-ProRule" id="PRU00742"/>
    </source>
</evidence>
<dbReference type="RefSeq" id="WP_095504724.1">
    <property type="nucleotide sequence ID" value="NZ_BSNC01000006.1"/>
</dbReference>
<keyword evidence="7" id="KW-1185">Reference proteome</keyword>
<accession>A0AA37RYB5</accession>
<dbReference type="EMBL" id="BSNC01000006">
    <property type="protein sequence ID" value="GLP97433.1"/>
    <property type="molecule type" value="Genomic_DNA"/>
</dbReference>
<dbReference type="PANTHER" id="PTHR11358:SF35">
    <property type="entry name" value="FORMIMIDOYLGLUTAMASE"/>
    <property type="match status" value="1"/>
</dbReference>
<dbReference type="PROSITE" id="PS51409">
    <property type="entry name" value="ARGINASE_2"/>
    <property type="match status" value="1"/>
</dbReference>
<dbReference type="SUPFAM" id="SSF52768">
    <property type="entry name" value="Arginase/deacetylase"/>
    <property type="match status" value="1"/>
</dbReference>
<dbReference type="AlphaFoldDB" id="A0AA37RYB5"/>